<dbReference type="EMBL" id="LAZR01007633">
    <property type="protein sequence ID" value="KKM83982.1"/>
    <property type="molecule type" value="Genomic_DNA"/>
</dbReference>
<reference evidence="1" key="1">
    <citation type="journal article" date="2015" name="Nature">
        <title>Complex archaea that bridge the gap between prokaryotes and eukaryotes.</title>
        <authorList>
            <person name="Spang A."/>
            <person name="Saw J.H."/>
            <person name="Jorgensen S.L."/>
            <person name="Zaremba-Niedzwiedzka K."/>
            <person name="Martijn J."/>
            <person name="Lind A.E."/>
            <person name="van Eijk R."/>
            <person name="Schleper C."/>
            <person name="Guy L."/>
            <person name="Ettema T.J."/>
        </authorList>
    </citation>
    <scope>NUCLEOTIDE SEQUENCE</scope>
</reference>
<dbReference type="AlphaFoldDB" id="A0A0F9NRT9"/>
<sequence length="51" mass="5786">MNTIIILCRERRQRAEKRELIENIKAATGICLADIPLLHVNGVDIFGLEKP</sequence>
<accession>A0A0F9NRT9</accession>
<gene>
    <name evidence="1" type="ORF">LCGC14_1303860</name>
</gene>
<evidence type="ECO:0000313" key="1">
    <source>
        <dbReference type="EMBL" id="KKM83982.1"/>
    </source>
</evidence>
<comment type="caution">
    <text evidence="1">The sequence shown here is derived from an EMBL/GenBank/DDBJ whole genome shotgun (WGS) entry which is preliminary data.</text>
</comment>
<name>A0A0F9NRT9_9ZZZZ</name>
<organism evidence="1">
    <name type="scientific">marine sediment metagenome</name>
    <dbReference type="NCBI Taxonomy" id="412755"/>
    <lineage>
        <taxon>unclassified sequences</taxon>
        <taxon>metagenomes</taxon>
        <taxon>ecological metagenomes</taxon>
    </lineage>
</organism>
<protein>
    <submittedName>
        <fullName evidence="1">Uncharacterized protein</fullName>
    </submittedName>
</protein>
<proteinExistence type="predicted"/>